<accession>A0A840UA50</accession>
<dbReference type="CDD" id="cd04781">
    <property type="entry name" value="HTH_MerR-like_sg6"/>
    <property type="match status" value="1"/>
</dbReference>
<gene>
    <name evidence="3" type="ORF">HNR38_000518</name>
</gene>
<dbReference type="PANTHER" id="PTHR30204:SF97">
    <property type="entry name" value="MERR FAMILY REGULATORY PROTEIN"/>
    <property type="match status" value="1"/>
</dbReference>
<name>A0A840UA50_9GAMM</name>
<feature type="domain" description="HTH merR-type" evidence="2">
    <location>
        <begin position="3"/>
        <end position="71"/>
    </location>
</feature>
<evidence type="ECO:0000313" key="4">
    <source>
        <dbReference type="Proteomes" id="UP000591735"/>
    </source>
</evidence>
<dbReference type="Gene3D" id="1.10.1660.10">
    <property type="match status" value="1"/>
</dbReference>
<dbReference type="PROSITE" id="PS00552">
    <property type="entry name" value="HTH_MERR_1"/>
    <property type="match status" value="1"/>
</dbReference>
<dbReference type="InterPro" id="IPR047057">
    <property type="entry name" value="MerR_fam"/>
</dbReference>
<dbReference type="InterPro" id="IPR000551">
    <property type="entry name" value="MerR-type_HTH_dom"/>
</dbReference>
<dbReference type="Proteomes" id="UP000591735">
    <property type="component" value="Unassembled WGS sequence"/>
</dbReference>
<dbReference type="AlphaFoldDB" id="A0A840UA50"/>
<dbReference type="PROSITE" id="PS50937">
    <property type="entry name" value="HTH_MERR_2"/>
    <property type="match status" value="1"/>
</dbReference>
<dbReference type="GO" id="GO:0003677">
    <property type="term" value="F:DNA binding"/>
    <property type="evidence" value="ECO:0007669"/>
    <property type="project" value="UniProtKB-KW"/>
</dbReference>
<dbReference type="Pfam" id="PF13411">
    <property type="entry name" value="MerR_1"/>
    <property type="match status" value="1"/>
</dbReference>
<dbReference type="EMBL" id="JACHFE010000001">
    <property type="protein sequence ID" value="MBB5320050.1"/>
    <property type="molecule type" value="Genomic_DNA"/>
</dbReference>
<proteinExistence type="predicted"/>
<evidence type="ECO:0000256" key="1">
    <source>
        <dbReference type="ARBA" id="ARBA00023125"/>
    </source>
</evidence>
<dbReference type="SMART" id="SM00422">
    <property type="entry name" value="HTH_MERR"/>
    <property type="match status" value="1"/>
</dbReference>
<evidence type="ECO:0000259" key="2">
    <source>
        <dbReference type="PROSITE" id="PS50937"/>
    </source>
</evidence>
<dbReference type="GO" id="GO:0003700">
    <property type="term" value="F:DNA-binding transcription factor activity"/>
    <property type="evidence" value="ECO:0007669"/>
    <property type="project" value="InterPro"/>
</dbReference>
<dbReference type="InterPro" id="IPR009061">
    <property type="entry name" value="DNA-bd_dom_put_sf"/>
</dbReference>
<keyword evidence="1 3" id="KW-0238">DNA-binding</keyword>
<reference evidence="3 4" key="1">
    <citation type="submission" date="2020-08" db="EMBL/GenBank/DDBJ databases">
        <title>Genomic Encyclopedia of Type Strains, Phase IV (KMG-IV): sequencing the most valuable type-strain genomes for metagenomic binning, comparative biology and taxonomic classification.</title>
        <authorList>
            <person name="Goeker M."/>
        </authorList>
    </citation>
    <scope>NUCLEOTIDE SEQUENCE [LARGE SCALE GENOMIC DNA]</scope>
    <source>
        <strain evidence="3 4">DSM 22359</strain>
    </source>
</reference>
<keyword evidence="4" id="KW-1185">Reference proteome</keyword>
<organism evidence="3 4">
    <name type="scientific">Marinobacter oulmenensis</name>
    <dbReference type="NCBI Taxonomy" id="643747"/>
    <lineage>
        <taxon>Bacteria</taxon>
        <taxon>Pseudomonadati</taxon>
        <taxon>Pseudomonadota</taxon>
        <taxon>Gammaproteobacteria</taxon>
        <taxon>Pseudomonadales</taxon>
        <taxon>Marinobacteraceae</taxon>
        <taxon>Marinobacter</taxon>
    </lineage>
</organism>
<dbReference type="PANTHER" id="PTHR30204">
    <property type="entry name" value="REDOX-CYCLING DRUG-SENSING TRANSCRIPTIONAL ACTIVATOR SOXR"/>
    <property type="match status" value="1"/>
</dbReference>
<sequence>MNLIDIGILSKASGVATSTLRYYEEIGLIRSVARNGLRRQYREDTLVQLALISLGKSAGFSLEEIGSMFDKDRKPSLPRSTLSERADELDRQARRLKALSNMLRHVAECPAPSHLECPRFQKLLRAACPTEAAREVLQHSVIGSEA</sequence>
<comment type="caution">
    <text evidence="3">The sequence shown here is derived from an EMBL/GenBank/DDBJ whole genome shotgun (WGS) entry which is preliminary data.</text>
</comment>
<dbReference type="RefSeq" id="WP_183699457.1">
    <property type="nucleotide sequence ID" value="NZ_JACHFE010000001.1"/>
</dbReference>
<dbReference type="PRINTS" id="PR00040">
    <property type="entry name" value="HTHMERR"/>
</dbReference>
<dbReference type="SUPFAM" id="SSF46955">
    <property type="entry name" value="Putative DNA-binding domain"/>
    <property type="match status" value="1"/>
</dbReference>
<protein>
    <submittedName>
        <fullName evidence="3">DNA-binding transcriptional MerR regulator</fullName>
    </submittedName>
</protein>
<evidence type="ECO:0000313" key="3">
    <source>
        <dbReference type="EMBL" id="MBB5320050.1"/>
    </source>
</evidence>